<dbReference type="PROSITE" id="PS50848">
    <property type="entry name" value="START"/>
    <property type="match status" value="1"/>
</dbReference>
<feature type="compositionally biased region" description="Polar residues" evidence="4">
    <location>
        <begin position="358"/>
        <end position="375"/>
    </location>
</feature>
<comment type="subcellular location">
    <subcellularLocation>
        <location evidence="1">Endoplasmic reticulum</location>
    </subcellularLocation>
</comment>
<dbReference type="PANTHER" id="PTHR19308:SF53">
    <property type="entry name" value="CERAMIDE TRANSFER PROTEIN"/>
    <property type="match status" value="1"/>
</dbReference>
<dbReference type="Gene3D" id="3.30.530.20">
    <property type="match status" value="1"/>
</dbReference>
<evidence type="ECO:0000259" key="6">
    <source>
        <dbReference type="PROSITE" id="PS50003"/>
    </source>
</evidence>
<dbReference type="PANTHER" id="PTHR19308">
    <property type="entry name" value="PHOSPHATIDYLCHOLINE TRANSFER PROTEIN"/>
    <property type="match status" value="1"/>
</dbReference>
<feature type="region of interest" description="Disordered" evidence="4">
    <location>
        <begin position="326"/>
        <end position="379"/>
    </location>
</feature>
<sequence>MNFFQILHSLTLFLMHHNIPTSTCGSSPMTSLPNTSNTHTISSCMAKAIQSSSQENISAIGISDDDDAGLLDGELWAPLAVRGYLSKWTNLLHGWQERYFVLSDGFLTYYRNSDDLNLGSRGSVRIKNAYIKIHEYDECRFEVRAGDVIWYLRGLCQEERYTWISAIERHRIAESGYGSEKTIHHHSSLLSLNSTHSPSIHSTSSFKRNYGIKEKLAEMETFKEILCKQVDSLQAYFDACSAIVQHGGHDNLERWLTTTTSETHSTRSSSSCSSPSYYSKDETMDYTVTPDDNDDDDDDDHEGLQSERRHCKQKICKSVSANINNDKKSTNVDKMTSDQWPIVGDSSSETLSTLPSTNVNSKSTVRQSDSSTYPHKTTDQQTIITDKDSNNAPRTGGGFFSRLLSFRNFGNTQTIQTVVETDNIDIKDVTTNDNTTQHIDVKEISQYQPSSRFNDLRRILQQHGGHAMDFKGEAHMFKAITAGILTNLSHCIDIMQQHEENWRKRLEREIERRRRLEETQKAIIQELLQLRNLIGLSTSIATTTTTTTTTATSHNQQIQHHYLPSHGRFFSYGNSLDFKHFSLDSFKESMSKCNTIIGNNVVSSNDNMNTLNGVNDNIVRLVGPDYEEGLNSPMHEEEFFDAIDTELDKMEQNEVRLAALKSASEAIRWARAMPFNHPLYNELDKVVKMHMKNFASTRIFDYSSKLCSASNSLSSSSSSSSNVTLSSNTCDDIHSQEDDGIDSSSSGIPENWRIVVQEGDMIIFRRELVSDDGVVLDPLQAIHVVHGVTAREMCTYFWDVRYRMEWEFTVDHPPAVLEVCGDDTVVTHQVYKRVWPTTQRDSLFWSHICSVNPVQINTSPKLTHRSSISSDSQHIQNNIHQNKAHQRSASMGTSLTSKESSYSQSSDYSCKESSNPSKPSSNHNNSNILDGWMVVNMSTNYLSDKIPPSSSPTIRLGLEVVLYCQTEVTSSSSETSSSSSFNDLSKLSRNQLCTRLIYMANINPGGWVPASGLRSLAQREYPRFLKRFSTYVKEQTHNKLPLF</sequence>
<evidence type="ECO:0000256" key="5">
    <source>
        <dbReference type="SAM" id="SignalP"/>
    </source>
</evidence>
<evidence type="ECO:0000256" key="4">
    <source>
        <dbReference type="SAM" id="MobiDB-lite"/>
    </source>
</evidence>
<feature type="region of interest" description="Disordered" evidence="4">
    <location>
        <begin position="713"/>
        <end position="746"/>
    </location>
</feature>
<proteinExistence type="predicted"/>
<feature type="region of interest" description="Disordered" evidence="4">
    <location>
        <begin position="860"/>
        <end position="925"/>
    </location>
</feature>
<feature type="domain" description="START" evidence="7">
    <location>
        <begin position="750"/>
        <end position="1037"/>
    </location>
</feature>
<dbReference type="InterPro" id="IPR051213">
    <property type="entry name" value="START_lipid_transfer"/>
</dbReference>
<feature type="compositionally biased region" description="Low complexity" evidence="4">
    <location>
        <begin position="893"/>
        <end position="925"/>
    </location>
</feature>
<evidence type="ECO:0000256" key="2">
    <source>
        <dbReference type="ARBA" id="ARBA00022824"/>
    </source>
</evidence>
<evidence type="ECO:0000313" key="9">
    <source>
        <dbReference type="WBParaSite" id="SRDH1_44800.1"/>
    </source>
</evidence>
<evidence type="ECO:0000259" key="7">
    <source>
        <dbReference type="PROSITE" id="PS50848"/>
    </source>
</evidence>
<feature type="signal peptide" evidence="5">
    <location>
        <begin position="1"/>
        <end position="25"/>
    </location>
</feature>
<name>A0AA85FCB8_9TREM</name>
<reference evidence="8" key="1">
    <citation type="submission" date="2022-06" db="EMBL/GenBank/DDBJ databases">
        <authorList>
            <person name="Berger JAMES D."/>
            <person name="Berger JAMES D."/>
        </authorList>
    </citation>
    <scope>NUCLEOTIDE SEQUENCE [LARGE SCALE GENOMIC DNA]</scope>
</reference>
<feature type="compositionally biased region" description="Polar residues" evidence="4">
    <location>
        <begin position="860"/>
        <end position="892"/>
    </location>
</feature>
<keyword evidence="2" id="KW-0256">Endoplasmic reticulum</keyword>
<keyword evidence="8" id="KW-1185">Reference proteome</keyword>
<dbReference type="Pfam" id="PF01852">
    <property type="entry name" value="START"/>
    <property type="match status" value="1"/>
</dbReference>
<dbReference type="CDD" id="cd13283">
    <property type="entry name" value="PH_GPBP"/>
    <property type="match status" value="1"/>
</dbReference>
<feature type="chain" id="PRO_5041707346" description="Collagen type IV alpha-3-binding protein" evidence="5">
    <location>
        <begin position="26"/>
        <end position="1043"/>
    </location>
</feature>
<dbReference type="Pfam" id="PF00169">
    <property type="entry name" value="PH"/>
    <property type="match status" value="1"/>
</dbReference>
<dbReference type="SMART" id="SM00233">
    <property type="entry name" value="PH"/>
    <property type="match status" value="1"/>
</dbReference>
<dbReference type="AlphaFoldDB" id="A0AA85FCB8"/>
<dbReference type="InterPro" id="IPR002913">
    <property type="entry name" value="START_lipid-bd_dom"/>
</dbReference>
<dbReference type="InterPro" id="IPR023393">
    <property type="entry name" value="START-like_dom_sf"/>
</dbReference>
<evidence type="ECO:0000256" key="1">
    <source>
        <dbReference type="ARBA" id="ARBA00004240"/>
    </source>
</evidence>
<dbReference type="PROSITE" id="PS50003">
    <property type="entry name" value="PH_DOMAIN"/>
    <property type="match status" value="1"/>
</dbReference>
<dbReference type="SUPFAM" id="SSF55961">
    <property type="entry name" value="Bet v1-like"/>
    <property type="match status" value="1"/>
</dbReference>
<dbReference type="InterPro" id="IPR001849">
    <property type="entry name" value="PH_domain"/>
</dbReference>
<dbReference type="SUPFAM" id="SSF50729">
    <property type="entry name" value="PH domain-like"/>
    <property type="match status" value="1"/>
</dbReference>
<evidence type="ECO:0008006" key="10">
    <source>
        <dbReference type="Google" id="ProtNLM"/>
    </source>
</evidence>
<evidence type="ECO:0000256" key="3">
    <source>
        <dbReference type="SAM" id="Coils"/>
    </source>
</evidence>
<dbReference type="Proteomes" id="UP000050792">
    <property type="component" value="Unassembled WGS sequence"/>
</dbReference>
<dbReference type="GO" id="GO:0005783">
    <property type="term" value="C:endoplasmic reticulum"/>
    <property type="evidence" value="ECO:0007669"/>
    <property type="project" value="UniProtKB-SubCell"/>
</dbReference>
<accession>A0AA85FCB8</accession>
<feature type="domain" description="PH" evidence="6">
    <location>
        <begin position="78"/>
        <end position="172"/>
    </location>
</feature>
<feature type="compositionally biased region" description="Low complexity" evidence="4">
    <location>
        <begin position="346"/>
        <end position="357"/>
    </location>
</feature>
<feature type="coiled-coil region" evidence="3">
    <location>
        <begin position="499"/>
        <end position="533"/>
    </location>
</feature>
<dbReference type="GO" id="GO:0008289">
    <property type="term" value="F:lipid binding"/>
    <property type="evidence" value="ECO:0007669"/>
    <property type="project" value="InterPro"/>
</dbReference>
<feature type="compositionally biased region" description="Low complexity" evidence="4">
    <location>
        <begin position="259"/>
        <end position="278"/>
    </location>
</feature>
<reference evidence="9" key="2">
    <citation type="submission" date="2023-11" db="UniProtKB">
        <authorList>
            <consortium name="WormBaseParasite"/>
        </authorList>
    </citation>
    <scope>IDENTIFICATION</scope>
</reference>
<keyword evidence="3" id="KW-0175">Coiled coil</keyword>
<organism evidence="8 9">
    <name type="scientific">Schistosoma rodhaini</name>
    <dbReference type="NCBI Taxonomy" id="6188"/>
    <lineage>
        <taxon>Eukaryota</taxon>
        <taxon>Metazoa</taxon>
        <taxon>Spiralia</taxon>
        <taxon>Lophotrochozoa</taxon>
        <taxon>Platyhelminthes</taxon>
        <taxon>Trematoda</taxon>
        <taxon>Digenea</taxon>
        <taxon>Strigeidida</taxon>
        <taxon>Schistosomatoidea</taxon>
        <taxon>Schistosomatidae</taxon>
        <taxon>Schistosoma</taxon>
    </lineage>
</organism>
<feature type="compositionally biased region" description="Low complexity" evidence="4">
    <location>
        <begin position="713"/>
        <end position="728"/>
    </location>
</feature>
<dbReference type="WBParaSite" id="SRDH1_44800.1">
    <property type="protein sequence ID" value="SRDH1_44800.1"/>
    <property type="gene ID" value="SRDH1_44800"/>
</dbReference>
<dbReference type="Gene3D" id="2.30.29.30">
    <property type="entry name" value="Pleckstrin-homology domain (PH domain)/Phosphotyrosine-binding domain (PTB)"/>
    <property type="match status" value="1"/>
</dbReference>
<dbReference type="InterPro" id="IPR011993">
    <property type="entry name" value="PH-like_dom_sf"/>
</dbReference>
<protein>
    <recommendedName>
        <fullName evidence="10">Collagen type IV alpha-3-binding protein</fullName>
    </recommendedName>
</protein>
<keyword evidence="5" id="KW-0732">Signal</keyword>
<dbReference type="GO" id="GO:0035621">
    <property type="term" value="P:ER to Golgi ceramide transport"/>
    <property type="evidence" value="ECO:0007669"/>
    <property type="project" value="TreeGrafter"/>
</dbReference>
<evidence type="ECO:0000313" key="8">
    <source>
        <dbReference type="Proteomes" id="UP000050792"/>
    </source>
</evidence>
<feature type="region of interest" description="Disordered" evidence="4">
    <location>
        <begin position="259"/>
        <end position="309"/>
    </location>
</feature>
<feature type="compositionally biased region" description="Acidic residues" evidence="4">
    <location>
        <begin position="291"/>
        <end position="301"/>
    </location>
</feature>